<feature type="domain" description="RNA polymerase sigma-70 region 2" evidence="6">
    <location>
        <begin position="6"/>
        <end position="67"/>
    </location>
</feature>
<dbReference type="InterPro" id="IPR013249">
    <property type="entry name" value="RNA_pol_sigma70_r4_t2"/>
</dbReference>
<dbReference type="PANTHER" id="PTHR43133:SF63">
    <property type="entry name" value="RNA POLYMERASE SIGMA FACTOR FECI-RELATED"/>
    <property type="match status" value="1"/>
</dbReference>
<accession>A0A161QEW6</accession>
<evidence type="ECO:0000313" key="9">
    <source>
        <dbReference type="Proteomes" id="UP000076574"/>
    </source>
</evidence>
<comment type="similarity">
    <text evidence="1">Belongs to the sigma-70 factor family. ECF subfamily.</text>
</comment>
<evidence type="ECO:0000313" key="8">
    <source>
        <dbReference type="EMBL" id="KZD24063.1"/>
    </source>
</evidence>
<feature type="domain" description="RNA polymerase sigma factor 70 region 4 type 2" evidence="7">
    <location>
        <begin position="98"/>
        <end position="150"/>
    </location>
</feature>
<keyword evidence="4" id="KW-0804">Transcription</keyword>
<dbReference type="AlphaFoldDB" id="A0A161QEW6"/>
<keyword evidence="2" id="KW-0805">Transcription regulation</keyword>
<gene>
    <name evidence="8" type="ORF">A4A58_24755</name>
</gene>
<dbReference type="Gene3D" id="1.10.1740.10">
    <property type="match status" value="1"/>
</dbReference>
<dbReference type="InterPro" id="IPR039425">
    <property type="entry name" value="RNA_pol_sigma-70-like"/>
</dbReference>
<protein>
    <recommendedName>
        <fullName evidence="10">RNA polymerase subunit sigma-24</fullName>
    </recommendedName>
</protein>
<reference evidence="8 9" key="1">
    <citation type="submission" date="2016-03" db="EMBL/GenBank/DDBJ databases">
        <title>Microsymbionts genomes from the relict species Vavilovia formosa (Stev.) Fed.</title>
        <authorList>
            <person name="Kopat V."/>
            <person name="Chirak E."/>
            <person name="Kimeklis A."/>
            <person name="Andronov E."/>
        </authorList>
    </citation>
    <scope>NUCLEOTIDE SEQUENCE [LARGE SCALE GENOMIC DNA]</scope>
    <source>
        <strain evidence="8 9">Vaf07</strain>
    </source>
</reference>
<evidence type="ECO:0000256" key="5">
    <source>
        <dbReference type="SAM" id="MobiDB-lite"/>
    </source>
</evidence>
<dbReference type="InterPro" id="IPR013324">
    <property type="entry name" value="RNA_pol_sigma_r3/r4-like"/>
</dbReference>
<dbReference type="InterPro" id="IPR007627">
    <property type="entry name" value="RNA_pol_sigma70_r2"/>
</dbReference>
<dbReference type="Pfam" id="PF08281">
    <property type="entry name" value="Sigma70_r4_2"/>
    <property type="match status" value="1"/>
</dbReference>
<evidence type="ECO:0008006" key="10">
    <source>
        <dbReference type="Google" id="ProtNLM"/>
    </source>
</evidence>
<dbReference type="Proteomes" id="UP000076574">
    <property type="component" value="Unassembled WGS sequence"/>
</dbReference>
<dbReference type="OrthoDB" id="9794372at2"/>
<evidence type="ECO:0000259" key="6">
    <source>
        <dbReference type="Pfam" id="PF04542"/>
    </source>
</evidence>
<dbReference type="GO" id="GO:0003677">
    <property type="term" value="F:DNA binding"/>
    <property type="evidence" value="ECO:0007669"/>
    <property type="project" value="InterPro"/>
</dbReference>
<keyword evidence="9" id="KW-1185">Reference proteome</keyword>
<dbReference type="RefSeq" id="WP_068731571.1">
    <property type="nucleotide sequence ID" value="NZ_LVYV01000006.1"/>
</dbReference>
<dbReference type="SUPFAM" id="SSF88659">
    <property type="entry name" value="Sigma3 and sigma4 domains of RNA polymerase sigma factors"/>
    <property type="match status" value="1"/>
</dbReference>
<dbReference type="STRING" id="943830.A4A58_24755"/>
<comment type="caution">
    <text evidence="8">The sequence shown here is derived from an EMBL/GenBank/DDBJ whole genome shotgun (WGS) entry which is preliminary data.</text>
</comment>
<feature type="compositionally biased region" description="Basic and acidic residues" evidence="5">
    <location>
        <begin position="180"/>
        <end position="189"/>
    </location>
</feature>
<evidence type="ECO:0000256" key="2">
    <source>
        <dbReference type="ARBA" id="ARBA00023015"/>
    </source>
</evidence>
<dbReference type="Pfam" id="PF04542">
    <property type="entry name" value="Sigma70_r2"/>
    <property type="match status" value="1"/>
</dbReference>
<dbReference type="Gene3D" id="1.10.10.10">
    <property type="entry name" value="Winged helix-like DNA-binding domain superfamily/Winged helix DNA-binding domain"/>
    <property type="match status" value="1"/>
</dbReference>
<feature type="region of interest" description="Disordered" evidence="5">
    <location>
        <begin position="167"/>
        <end position="189"/>
    </location>
</feature>
<dbReference type="InterPro" id="IPR013325">
    <property type="entry name" value="RNA_pol_sigma_r2"/>
</dbReference>
<evidence type="ECO:0000256" key="1">
    <source>
        <dbReference type="ARBA" id="ARBA00010641"/>
    </source>
</evidence>
<proteinExistence type="inferred from homology"/>
<evidence type="ECO:0000259" key="7">
    <source>
        <dbReference type="Pfam" id="PF08281"/>
    </source>
</evidence>
<dbReference type="InterPro" id="IPR036388">
    <property type="entry name" value="WH-like_DNA-bd_sf"/>
</dbReference>
<sequence>MLVGEYDDLRRRLTRRLGSEDVASEVLQETYLHLERSSLMSVIDSPKRYLLTIATNIARMRFRRERRLTSLSDLDKALGFVDEAPDPLRSLEARQEFEALKAAFDELSPRRRYILFASRLEGRKLREIADELAVSQRLVEKELKAALMFCGAKVSRDVIRRFGPGAREASSLEVSPVPATREDRHDDAE</sequence>
<dbReference type="InterPro" id="IPR014284">
    <property type="entry name" value="RNA_pol_sigma-70_dom"/>
</dbReference>
<dbReference type="GO" id="GO:0006352">
    <property type="term" value="P:DNA-templated transcription initiation"/>
    <property type="evidence" value="ECO:0007669"/>
    <property type="project" value="InterPro"/>
</dbReference>
<dbReference type="PANTHER" id="PTHR43133">
    <property type="entry name" value="RNA POLYMERASE ECF-TYPE SIGMA FACTO"/>
    <property type="match status" value="1"/>
</dbReference>
<dbReference type="GO" id="GO:0016987">
    <property type="term" value="F:sigma factor activity"/>
    <property type="evidence" value="ECO:0007669"/>
    <property type="project" value="UniProtKB-KW"/>
</dbReference>
<dbReference type="EMBL" id="LVYV01000006">
    <property type="protein sequence ID" value="KZD24063.1"/>
    <property type="molecule type" value="Genomic_DNA"/>
</dbReference>
<dbReference type="NCBIfam" id="TIGR02937">
    <property type="entry name" value="sigma70-ECF"/>
    <property type="match status" value="1"/>
</dbReference>
<keyword evidence="3" id="KW-0731">Sigma factor</keyword>
<name>A0A161QEW6_9BRAD</name>
<organism evidence="8 9">
    <name type="scientific">Tardiphaga robiniae</name>
    <dbReference type="NCBI Taxonomy" id="943830"/>
    <lineage>
        <taxon>Bacteria</taxon>
        <taxon>Pseudomonadati</taxon>
        <taxon>Pseudomonadota</taxon>
        <taxon>Alphaproteobacteria</taxon>
        <taxon>Hyphomicrobiales</taxon>
        <taxon>Nitrobacteraceae</taxon>
        <taxon>Tardiphaga</taxon>
    </lineage>
</organism>
<dbReference type="SUPFAM" id="SSF88946">
    <property type="entry name" value="Sigma2 domain of RNA polymerase sigma factors"/>
    <property type="match status" value="1"/>
</dbReference>
<evidence type="ECO:0000256" key="3">
    <source>
        <dbReference type="ARBA" id="ARBA00023082"/>
    </source>
</evidence>
<evidence type="ECO:0000256" key="4">
    <source>
        <dbReference type="ARBA" id="ARBA00023163"/>
    </source>
</evidence>